<dbReference type="Proteomes" id="UP000194933">
    <property type="component" value="Unassembled WGS sequence"/>
</dbReference>
<comment type="caution">
    <text evidence="1">The sequence shown here is derived from an EMBL/GenBank/DDBJ whole genome shotgun (WGS) entry which is preliminary data.</text>
</comment>
<evidence type="ECO:0000313" key="2">
    <source>
        <dbReference type="Proteomes" id="UP000194933"/>
    </source>
</evidence>
<accession>A0A242JZ48</accession>
<sequence>MILPKGIYSNETALYIHDLTDKFPYTVWMNFPVRILHMILERMD</sequence>
<keyword evidence="2" id="KW-1185">Reference proteome</keyword>
<evidence type="ECO:0000313" key="1">
    <source>
        <dbReference type="EMBL" id="OTP10201.1"/>
    </source>
</evidence>
<dbReference type="AlphaFoldDB" id="A0A242JZ48"/>
<protein>
    <submittedName>
        <fullName evidence="1">Uncharacterized protein</fullName>
    </submittedName>
</protein>
<proteinExistence type="predicted"/>
<dbReference type="EMBL" id="NGMO01000003">
    <property type="protein sequence ID" value="OTP10201.1"/>
    <property type="molecule type" value="Genomic_DNA"/>
</dbReference>
<dbReference type="STRING" id="1987383.A5844_001899"/>
<gene>
    <name evidence="1" type="ORF">A5844_001899</name>
</gene>
<organism evidence="1 2">
    <name type="scientific">Candidatus Enterococcus wittei</name>
    <dbReference type="NCBI Taxonomy" id="1987383"/>
    <lineage>
        <taxon>Bacteria</taxon>
        <taxon>Bacillati</taxon>
        <taxon>Bacillota</taxon>
        <taxon>Bacilli</taxon>
        <taxon>Lactobacillales</taxon>
        <taxon>Enterococcaceae</taxon>
        <taxon>Enterococcus</taxon>
    </lineage>
</organism>
<reference evidence="1 2" key="1">
    <citation type="submission" date="2017-05" db="EMBL/GenBank/DDBJ databases">
        <title>The Genome Sequence of Enterococcus sp. 10A9_DIV0425.</title>
        <authorList>
            <consortium name="The Broad Institute Genomics Platform"/>
            <consortium name="The Broad Institute Genomic Center for Infectious Diseases"/>
            <person name="Earl A."/>
            <person name="Manson A."/>
            <person name="Schwartman J."/>
            <person name="Gilmore M."/>
            <person name="Abouelleil A."/>
            <person name="Cao P."/>
            <person name="Chapman S."/>
            <person name="Cusick C."/>
            <person name="Shea T."/>
            <person name="Young S."/>
            <person name="Neafsey D."/>
            <person name="Nusbaum C."/>
            <person name="Birren B."/>
        </authorList>
    </citation>
    <scope>NUCLEOTIDE SEQUENCE [LARGE SCALE GENOMIC DNA]</scope>
    <source>
        <strain evidence="1 2">10A9_DIV0425</strain>
    </source>
</reference>
<name>A0A242JZ48_9ENTE</name>